<proteinExistence type="predicted"/>
<evidence type="ECO:0000313" key="2">
    <source>
        <dbReference type="Proteomes" id="UP000789901"/>
    </source>
</evidence>
<accession>A0ABN7WFA8</accession>
<feature type="non-terminal residue" evidence="1">
    <location>
        <position position="1"/>
    </location>
</feature>
<name>A0ABN7WFA8_GIGMA</name>
<protein>
    <submittedName>
        <fullName evidence="1">25157_t:CDS:1</fullName>
    </submittedName>
</protein>
<sequence length="210" mass="24369">NPEMAFNRACAYYLQKNNNLTVEFKIRQLSLPSKFHNWVLVKFGVDAQITKLCFDDILKARVSIDIQLQQSGNVDIPNRINQIEFQAICNIFKIYCNANNFYIPLHLDIISQCTSQDILAPLFKYYLPDLFNVKISFEMPMRIAEDNGGTDNYSSNASLKPSTVKKKRTLKGWNQALRNLSTHNNGRLTNKFRNYLHEFIYENLPNSSNF</sequence>
<comment type="caution">
    <text evidence="1">The sequence shown here is derived from an EMBL/GenBank/DDBJ whole genome shotgun (WGS) entry which is preliminary data.</text>
</comment>
<reference evidence="1 2" key="1">
    <citation type="submission" date="2021-06" db="EMBL/GenBank/DDBJ databases">
        <authorList>
            <person name="Kallberg Y."/>
            <person name="Tangrot J."/>
            <person name="Rosling A."/>
        </authorList>
    </citation>
    <scope>NUCLEOTIDE SEQUENCE [LARGE SCALE GENOMIC DNA]</scope>
    <source>
        <strain evidence="1 2">120-4 pot B 10/14</strain>
    </source>
</reference>
<evidence type="ECO:0000313" key="1">
    <source>
        <dbReference type="EMBL" id="CAG8829932.1"/>
    </source>
</evidence>
<gene>
    <name evidence="1" type="ORF">GMARGA_LOCUS30131</name>
</gene>
<dbReference type="Proteomes" id="UP000789901">
    <property type="component" value="Unassembled WGS sequence"/>
</dbReference>
<dbReference type="EMBL" id="CAJVQB010041899">
    <property type="protein sequence ID" value="CAG8829932.1"/>
    <property type="molecule type" value="Genomic_DNA"/>
</dbReference>
<organism evidence="1 2">
    <name type="scientific">Gigaspora margarita</name>
    <dbReference type="NCBI Taxonomy" id="4874"/>
    <lineage>
        <taxon>Eukaryota</taxon>
        <taxon>Fungi</taxon>
        <taxon>Fungi incertae sedis</taxon>
        <taxon>Mucoromycota</taxon>
        <taxon>Glomeromycotina</taxon>
        <taxon>Glomeromycetes</taxon>
        <taxon>Diversisporales</taxon>
        <taxon>Gigasporaceae</taxon>
        <taxon>Gigaspora</taxon>
    </lineage>
</organism>
<keyword evidence="2" id="KW-1185">Reference proteome</keyword>